<evidence type="ECO:0000313" key="2">
    <source>
        <dbReference type="EMBL" id="CAE2222280.1"/>
    </source>
</evidence>
<dbReference type="EMBL" id="HBKQ01012889">
    <property type="protein sequence ID" value="CAE2222280.1"/>
    <property type="molecule type" value="Transcribed_RNA"/>
</dbReference>
<evidence type="ECO:0000313" key="3">
    <source>
        <dbReference type="EMBL" id="CAE2222283.1"/>
    </source>
</evidence>
<dbReference type="AlphaFoldDB" id="A0A6U6DNJ2"/>
<feature type="compositionally biased region" description="Basic residues" evidence="1">
    <location>
        <begin position="105"/>
        <end position="116"/>
    </location>
</feature>
<feature type="region of interest" description="Disordered" evidence="1">
    <location>
        <begin position="239"/>
        <end position="267"/>
    </location>
</feature>
<organism evidence="3">
    <name type="scientific">Odontella aurita</name>
    <dbReference type="NCBI Taxonomy" id="265563"/>
    <lineage>
        <taxon>Eukaryota</taxon>
        <taxon>Sar</taxon>
        <taxon>Stramenopiles</taxon>
        <taxon>Ochrophyta</taxon>
        <taxon>Bacillariophyta</taxon>
        <taxon>Mediophyceae</taxon>
        <taxon>Biddulphiophycidae</taxon>
        <taxon>Eupodiscales</taxon>
        <taxon>Odontellaceae</taxon>
        <taxon>Odontella</taxon>
    </lineage>
</organism>
<proteinExistence type="predicted"/>
<sequence length="267" mass="30396">VIYAARREAVRRLCHARARRAVSIEQHGRYVRKFDRLPARGALQGRTLGGTIFRNAQYLRQATTTTTTTSASASATPRACVRFESRSGRRILEEKVRRRRVRTPLGRAYRRVRSRRPSSSVRSVGSDAERCARNQGGEPPPPPAVPPRLAEMDDDDDDDVSSFPQERNEEESADDSPETFWSDAGKNWDGTDPIRAGSELVHGVPINFLNTEVPFLWDDPNERLVSARVRRFGHTPRRSMIMGGRSEEEEEEEALRETMKRRARQAR</sequence>
<gene>
    <name evidence="2" type="ORF">OAUR00152_LOCUS8819</name>
    <name evidence="3" type="ORF">OAUR00152_LOCUS8820</name>
</gene>
<feature type="non-terminal residue" evidence="3">
    <location>
        <position position="1"/>
    </location>
</feature>
<reference evidence="3" key="1">
    <citation type="submission" date="2021-01" db="EMBL/GenBank/DDBJ databases">
        <authorList>
            <person name="Corre E."/>
            <person name="Pelletier E."/>
            <person name="Niang G."/>
            <person name="Scheremetjew M."/>
            <person name="Finn R."/>
            <person name="Kale V."/>
            <person name="Holt S."/>
            <person name="Cochrane G."/>
            <person name="Meng A."/>
            <person name="Brown T."/>
            <person name="Cohen L."/>
        </authorList>
    </citation>
    <scope>NUCLEOTIDE SEQUENCE</scope>
    <source>
        <strain evidence="3">Isolate 1302-5</strain>
    </source>
</reference>
<feature type="compositionally biased region" description="Low complexity" evidence="1">
    <location>
        <begin position="117"/>
        <end position="126"/>
    </location>
</feature>
<protein>
    <submittedName>
        <fullName evidence="3">Uncharacterized protein</fullName>
    </submittedName>
</protein>
<feature type="compositionally biased region" description="Acidic residues" evidence="1">
    <location>
        <begin position="168"/>
        <end position="177"/>
    </location>
</feature>
<name>A0A6U6DNJ2_9STRA</name>
<accession>A0A6U6DNJ2</accession>
<evidence type="ECO:0000256" key="1">
    <source>
        <dbReference type="SAM" id="MobiDB-lite"/>
    </source>
</evidence>
<feature type="region of interest" description="Disordered" evidence="1">
    <location>
        <begin position="105"/>
        <end position="192"/>
    </location>
</feature>
<dbReference type="EMBL" id="HBKQ01012890">
    <property type="protein sequence ID" value="CAE2222283.1"/>
    <property type="molecule type" value="Transcribed_RNA"/>
</dbReference>